<evidence type="ECO:0000313" key="2">
    <source>
        <dbReference type="EMBL" id="EAW09481.1"/>
    </source>
</evidence>
<organism evidence="2 3">
    <name type="scientific">Aspergillus clavatus (strain ATCC 1007 / CBS 513.65 / DSM 816 / NCTC 3887 / NRRL 1 / QM 1276 / 107)</name>
    <dbReference type="NCBI Taxonomy" id="344612"/>
    <lineage>
        <taxon>Eukaryota</taxon>
        <taxon>Fungi</taxon>
        <taxon>Dikarya</taxon>
        <taxon>Ascomycota</taxon>
        <taxon>Pezizomycotina</taxon>
        <taxon>Eurotiomycetes</taxon>
        <taxon>Eurotiomycetidae</taxon>
        <taxon>Eurotiales</taxon>
        <taxon>Aspergillaceae</taxon>
        <taxon>Aspergillus</taxon>
        <taxon>Aspergillus subgen. Fumigati</taxon>
    </lineage>
</organism>
<proteinExistence type="predicted"/>
<dbReference type="eggNOG" id="ENOG502S2IV">
    <property type="taxonomic scope" value="Eukaryota"/>
</dbReference>
<dbReference type="AlphaFoldDB" id="A1CK07"/>
<dbReference type="OrthoDB" id="1028014at2759"/>
<feature type="compositionally biased region" description="Polar residues" evidence="1">
    <location>
        <begin position="1"/>
        <end position="10"/>
    </location>
</feature>
<accession>A1CK07</accession>
<evidence type="ECO:0008006" key="4">
    <source>
        <dbReference type="Google" id="ProtNLM"/>
    </source>
</evidence>
<reference evidence="2 3" key="1">
    <citation type="journal article" date="2008" name="PLoS Genet.">
        <title>Genomic islands in the pathogenic filamentous fungus Aspergillus fumigatus.</title>
        <authorList>
            <person name="Fedorova N.D."/>
            <person name="Khaldi N."/>
            <person name="Joardar V.S."/>
            <person name="Maiti R."/>
            <person name="Amedeo P."/>
            <person name="Anderson M.J."/>
            <person name="Crabtree J."/>
            <person name="Silva J.C."/>
            <person name="Badger J.H."/>
            <person name="Albarraq A."/>
            <person name="Angiuoli S."/>
            <person name="Bussey H."/>
            <person name="Bowyer P."/>
            <person name="Cotty P.J."/>
            <person name="Dyer P.S."/>
            <person name="Egan A."/>
            <person name="Galens K."/>
            <person name="Fraser-Liggett C.M."/>
            <person name="Haas B.J."/>
            <person name="Inman J.M."/>
            <person name="Kent R."/>
            <person name="Lemieux S."/>
            <person name="Malavazi I."/>
            <person name="Orvis J."/>
            <person name="Roemer T."/>
            <person name="Ronning C.M."/>
            <person name="Sundaram J.P."/>
            <person name="Sutton G."/>
            <person name="Turner G."/>
            <person name="Venter J.C."/>
            <person name="White O.R."/>
            <person name="Whitty B.R."/>
            <person name="Youngman P."/>
            <person name="Wolfe K.H."/>
            <person name="Goldman G.H."/>
            <person name="Wortman J.R."/>
            <person name="Jiang B."/>
            <person name="Denning D.W."/>
            <person name="Nierman W.C."/>
        </authorList>
    </citation>
    <scope>NUCLEOTIDE SEQUENCE [LARGE SCALE GENOMIC DNA]</scope>
    <source>
        <strain evidence="3">ATCC 1007 / CBS 513.65 / DSM 816 / NCTC 3887 / NRRL 1</strain>
    </source>
</reference>
<feature type="compositionally biased region" description="Basic and acidic residues" evidence="1">
    <location>
        <begin position="36"/>
        <end position="87"/>
    </location>
</feature>
<feature type="region of interest" description="Disordered" evidence="1">
    <location>
        <begin position="1"/>
        <end position="177"/>
    </location>
</feature>
<dbReference type="KEGG" id="act:ACLA_036860"/>
<feature type="region of interest" description="Disordered" evidence="1">
    <location>
        <begin position="400"/>
        <end position="432"/>
    </location>
</feature>
<evidence type="ECO:0000256" key="1">
    <source>
        <dbReference type="SAM" id="MobiDB-lite"/>
    </source>
</evidence>
<sequence>MATRTSSRQAAQKAKEAITNISDTKPKKTAGAKRKGAAEKDSKPKRGKKVEHEPKHEEEQPDGEPQRKAQPHPEPEPESESEKKENVSEEAVPGPGEKDEKEEQEKASRRLSGQREEQVEKTKEEHKEEVKEEGAQEATEKKEPQGQEDATKEPEEISAEQNAQDGVEAGVRKSQEREDIVPSNILEKGIIYFFFRPRVNVSDPHSVKDIARSFFVLRPTPLGAVLDANQGTVDTDAQCRLMILPKKKFPMSGRERDMGFVEKAGISMKELHDSFMVGGTYETTTRGERTIQEAKPYAEGVYAITSTKRASHLVYILTIPEELGSLQEDFGLHSRGSWILQSKSPKYPGPAYAQLPKDPEYPDSVLEKFGDYRWVPLEPEFIDYPNAQFLMIGEAHDGLGKAATAEPGSKQPHEEQPGEELEKLEKENEERVEALRGDETVYEDLGLHAKNYPKVPTTWGNK</sequence>
<keyword evidence="3" id="KW-1185">Reference proteome</keyword>
<dbReference type="VEuPathDB" id="FungiDB:ACLA_036860"/>
<gene>
    <name evidence="2" type="ORF">ACLA_036860</name>
</gene>
<feature type="compositionally biased region" description="Basic and acidic residues" evidence="1">
    <location>
        <begin position="96"/>
        <end position="155"/>
    </location>
</feature>
<dbReference type="PANTHER" id="PTHR34776">
    <property type="entry name" value="F17F16.3 PROTEIN"/>
    <property type="match status" value="1"/>
</dbReference>
<feature type="compositionally biased region" description="Basic and acidic residues" evidence="1">
    <location>
        <begin position="411"/>
        <end position="432"/>
    </location>
</feature>
<dbReference type="HOGENOM" id="CLU_024063_1_0_1"/>
<dbReference type="RefSeq" id="XP_001270907.1">
    <property type="nucleotide sequence ID" value="XM_001270906.1"/>
</dbReference>
<dbReference type="PANTHER" id="PTHR34776:SF1">
    <property type="entry name" value="F17F16.3 PROTEIN"/>
    <property type="match status" value="1"/>
</dbReference>
<dbReference type="EMBL" id="DS027056">
    <property type="protein sequence ID" value="EAW09481.1"/>
    <property type="molecule type" value="Genomic_DNA"/>
</dbReference>
<protein>
    <recommendedName>
        <fullName evidence="4">BTB domain transcription factor</fullName>
    </recommendedName>
</protein>
<name>A1CK07_ASPCL</name>
<dbReference type="Proteomes" id="UP000006701">
    <property type="component" value="Unassembled WGS sequence"/>
</dbReference>
<dbReference type="GeneID" id="4703462"/>
<evidence type="ECO:0000313" key="3">
    <source>
        <dbReference type="Proteomes" id="UP000006701"/>
    </source>
</evidence>
<dbReference type="OMA" id="GSWIVQS"/>